<keyword evidence="1" id="KW-1133">Transmembrane helix</keyword>
<proteinExistence type="predicted"/>
<accession>A0A9D1G2Y0</accession>
<feature type="transmembrane region" description="Helical" evidence="1">
    <location>
        <begin position="7"/>
        <end position="24"/>
    </location>
</feature>
<dbReference type="InterPro" id="IPR005081">
    <property type="entry name" value="SpoIIGA"/>
</dbReference>
<dbReference type="GO" id="GO:0004190">
    <property type="term" value="F:aspartic-type endopeptidase activity"/>
    <property type="evidence" value="ECO:0007669"/>
    <property type="project" value="InterPro"/>
</dbReference>
<dbReference type="GO" id="GO:0030436">
    <property type="term" value="P:asexual sporulation"/>
    <property type="evidence" value="ECO:0007669"/>
    <property type="project" value="InterPro"/>
</dbReference>
<reference evidence="2" key="2">
    <citation type="journal article" date="2021" name="PeerJ">
        <title>Extensive microbial diversity within the chicken gut microbiome revealed by metagenomics and culture.</title>
        <authorList>
            <person name="Gilroy R."/>
            <person name="Ravi A."/>
            <person name="Getino M."/>
            <person name="Pursley I."/>
            <person name="Horton D.L."/>
            <person name="Alikhan N.F."/>
            <person name="Baker D."/>
            <person name="Gharbi K."/>
            <person name="Hall N."/>
            <person name="Watson M."/>
            <person name="Adriaenssens E.M."/>
            <person name="Foster-Nyarko E."/>
            <person name="Jarju S."/>
            <person name="Secka A."/>
            <person name="Antonio M."/>
            <person name="Oren A."/>
            <person name="Chaudhuri R.R."/>
            <person name="La Ragione R."/>
            <person name="Hildebrand F."/>
            <person name="Pallen M.J."/>
        </authorList>
    </citation>
    <scope>NUCLEOTIDE SEQUENCE</scope>
    <source>
        <strain evidence="2">13766</strain>
    </source>
</reference>
<dbReference type="Proteomes" id="UP000824140">
    <property type="component" value="Unassembled WGS sequence"/>
</dbReference>
<feature type="transmembrane region" description="Helical" evidence="1">
    <location>
        <begin position="30"/>
        <end position="48"/>
    </location>
</feature>
<protein>
    <submittedName>
        <fullName evidence="2">Sigma-E processing peptidase SpoIIGA</fullName>
    </submittedName>
</protein>
<evidence type="ECO:0000313" key="3">
    <source>
        <dbReference type="Proteomes" id="UP000824140"/>
    </source>
</evidence>
<dbReference type="GO" id="GO:0006508">
    <property type="term" value="P:proteolysis"/>
    <property type="evidence" value="ECO:0007669"/>
    <property type="project" value="InterPro"/>
</dbReference>
<organism evidence="2 3">
    <name type="scientific">Candidatus Alectryocaccomicrobium excrementavium</name>
    <dbReference type="NCBI Taxonomy" id="2840668"/>
    <lineage>
        <taxon>Bacteria</taxon>
        <taxon>Bacillati</taxon>
        <taxon>Bacillota</taxon>
        <taxon>Clostridia</taxon>
        <taxon>Candidatus Alectryocaccomicrobium</taxon>
    </lineage>
</organism>
<dbReference type="EMBL" id="DVJN01000269">
    <property type="protein sequence ID" value="HIS94114.1"/>
    <property type="molecule type" value="Genomic_DNA"/>
</dbReference>
<evidence type="ECO:0000313" key="2">
    <source>
        <dbReference type="EMBL" id="HIS94114.1"/>
    </source>
</evidence>
<feature type="transmembrane region" description="Helical" evidence="1">
    <location>
        <begin position="60"/>
        <end position="77"/>
    </location>
</feature>
<name>A0A9D1G2Y0_9FIRM</name>
<keyword evidence="1" id="KW-0472">Membrane</keyword>
<gene>
    <name evidence="2" type="ORF">IAA84_13965</name>
</gene>
<comment type="caution">
    <text evidence="2">The sequence shown here is derived from an EMBL/GenBank/DDBJ whole genome shotgun (WGS) entry which is preliminary data.</text>
</comment>
<dbReference type="AlphaFoldDB" id="A0A9D1G2Y0"/>
<evidence type="ECO:0000256" key="1">
    <source>
        <dbReference type="SAM" id="Phobius"/>
    </source>
</evidence>
<keyword evidence="1" id="KW-0812">Transmembrane</keyword>
<reference evidence="2" key="1">
    <citation type="submission" date="2020-10" db="EMBL/GenBank/DDBJ databases">
        <authorList>
            <person name="Gilroy R."/>
        </authorList>
    </citation>
    <scope>NUCLEOTIDE SEQUENCE</scope>
    <source>
        <strain evidence="2">13766</strain>
    </source>
</reference>
<dbReference type="Pfam" id="PF03419">
    <property type="entry name" value="Peptidase_U4"/>
    <property type="match status" value="1"/>
</dbReference>
<feature type="transmembrane region" description="Helical" evidence="1">
    <location>
        <begin position="83"/>
        <end position="100"/>
    </location>
</feature>
<feature type="transmembrane region" description="Helical" evidence="1">
    <location>
        <begin position="112"/>
        <end position="131"/>
    </location>
</feature>
<sequence>MEVSIEYYLLVNLGMNLLALSVIARCRGEVRWTALICAAAVGALYAVLMQLKPFGALRHPLLRAALTLLMAGIAMRPSGVRDALGAAAMLLGASALLGGAQLAARELVRVRAGAALSLGGVLGTALLLFLFRAKARRVEQWEVQVVAVKGGQQARFTALIDTGNRLREPISGLPVMIVEQKRIDRLLPYGFSSEEARVGFRRVAYGGVGGNGYLSVFRPDELLVNYSTGWMRAPAIWIGVYPGRLPGGVCALAPALLGTVGAENGLKQAR</sequence>